<proteinExistence type="predicted"/>
<keyword evidence="1" id="KW-0597">Phosphoprotein</keyword>
<feature type="domain" description="Response regulatory" evidence="2">
    <location>
        <begin position="6"/>
        <end position="121"/>
    </location>
</feature>
<evidence type="ECO:0000313" key="3">
    <source>
        <dbReference type="EMBL" id="TYT73859.1"/>
    </source>
</evidence>
<organism evidence="3 4">
    <name type="scientific">Desulfobotulus mexicanus</name>
    <dbReference type="NCBI Taxonomy" id="2586642"/>
    <lineage>
        <taxon>Bacteria</taxon>
        <taxon>Pseudomonadati</taxon>
        <taxon>Thermodesulfobacteriota</taxon>
        <taxon>Desulfobacteria</taxon>
        <taxon>Desulfobacterales</taxon>
        <taxon>Desulfobacteraceae</taxon>
        <taxon>Desulfobotulus</taxon>
    </lineage>
</organism>
<dbReference type="InterPro" id="IPR011006">
    <property type="entry name" value="CheY-like_superfamily"/>
</dbReference>
<dbReference type="GO" id="GO:0000160">
    <property type="term" value="P:phosphorelay signal transduction system"/>
    <property type="evidence" value="ECO:0007669"/>
    <property type="project" value="InterPro"/>
</dbReference>
<reference evidence="3 4" key="1">
    <citation type="submission" date="2019-06" db="EMBL/GenBank/DDBJ databases">
        <title>Desulfobotulus mexicanus sp. nov., a novel sulfate-reducing bacterium isolated from the sediment of an alkaline crater lake in Mexico.</title>
        <authorList>
            <person name="Hirschler-Rea A."/>
        </authorList>
    </citation>
    <scope>NUCLEOTIDE SEQUENCE [LARGE SCALE GENOMIC DNA]</scope>
    <source>
        <strain evidence="3 4">PAR22N</strain>
    </source>
</reference>
<keyword evidence="4" id="KW-1185">Reference proteome</keyword>
<comment type="caution">
    <text evidence="3">The sequence shown here is derived from an EMBL/GenBank/DDBJ whole genome shotgun (WGS) entry which is preliminary data.</text>
</comment>
<evidence type="ECO:0000256" key="1">
    <source>
        <dbReference type="PROSITE-ProRule" id="PRU00169"/>
    </source>
</evidence>
<dbReference type="Gene3D" id="3.40.50.2300">
    <property type="match status" value="1"/>
</dbReference>
<protein>
    <submittedName>
        <fullName evidence="3">Response regulator</fullName>
    </submittedName>
</protein>
<dbReference type="EMBL" id="VDMB01000019">
    <property type="protein sequence ID" value="TYT73859.1"/>
    <property type="molecule type" value="Genomic_DNA"/>
</dbReference>
<name>A0A5S5MDV3_9BACT</name>
<dbReference type="InterPro" id="IPR058245">
    <property type="entry name" value="NreC/VraR/RcsB-like_REC"/>
</dbReference>
<evidence type="ECO:0000259" key="2">
    <source>
        <dbReference type="PROSITE" id="PS50110"/>
    </source>
</evidence>
<feature type="modified residue" description="4-aspartylphosphate" evidence="1">
    <location>
        <position position="56"/>
    </location>
</feature>
<dbReference type="PROSITE" id="PS50110">
    <property type="entry name" value="RESPONSE_REGULATORY"/>
    <property type="match status" value="1"/>
</dbReference>
<dbReference type="InterPro" id="IPR052048">
    <property type="entry name" value="ST_Response_Regulator"/>
</dbReference>
<dbReference type="Pfam" id="PF00072">
    <property type="entry name" value="Response_reg"/>
    <property type="match status" value="1"/>
</dbReference>
<sequence>MMRKIRCIVVDDESHIRVFMRAVLQRVGLDVVGEAANGDEGLSLVEKEKPDLVLMDINMPIKTGDEVIGLMKGKSPRSKIIMLTSVADAETITRCIEAGADDYIRKDTPYQEMTVLIKEITGDMEVEP</sequence>
<dbReference type="OrthoDB" id="9816469at2"/>
<dbReference type="Proteomes" id="UP000321899">
    <property type="component" value="Unassembled WGS sequence"/>
</dbReference>
<dbReference type="AlphaFoldDB" id="A0A5S5MDV3"/>
<accession>A0A5S5MDV3</accession>
<dbReference type="PANTHER" id="PTHR43228">
    <property type="entry name" value="TWO-COMPONENT RESPONSE REGULATOR"/>
    <property type="match status" value="1"/>
</dbReference>
<gene>
    <name evidence="3" type="ORF">FIM25_13060</name>
</gene>
<dbReference type="SUPFAM" id="SSF52172">
    <property type="entry name" value="CheY-like"/>
    <property type="match status" value="1"/>
</dbReference>
<dbReference type="SMART" id="SM00448">
    <property type="entry name" value="REC"/>
    <property type="match status" value="1"/>
</dbReference>
<dbReference type="InterPro" id="IPR001789">
    <property type="entry name" value="Sig_transdc_resp-reg_receiver"/>
</dbReference>
<evidence type="ECO:0000313" key="4">
    <source>
        <dbReference type="Proteomes" id="UP000321899"/>
    </source>
</evidence>
<dbReference type="PANTHER" id="PTHR43228:SF1">
    <property type="entry name" value="TWO-COMPONENT RESPONSE REGULATOR ARR22"/>
    <property type="match status" value="1"/>
</dbReference>
<dbReference type="CDD" id="cd17535">
    <property type="entry name" value="REC_NarL-like"/>
    <property type="match status" value="1"/>
</dbReference>